<keyword evidence="5" id="KW-1185">Reference proteome</keyword>
<dbReference type="InterPro" id="IPR012318">
    <property type="entry name" value="HTH_CRP"/>
</dbReference>
<organism evidence="4 5">
    <name type="scientific">Chelatococcus asaccharovorans</name>
    <dbReference type="NCBI Taxonomy" id="28210"/>
    <lineage>
        <taxon>Bacteria</taxon>
        <taxon>Pseudomonadati</taxon>
        <taxon>Pseudomonadota</taxon>
        <taxon>Alphaproteobacteria</taxon>
        <taxon>Hyphomicrobiales</taxon>
        <taxon>Chelatococcaceae</taxon>
        <taxon>Chelatococcus</taxon>
    </lineage>
</organism>
<dbReference type="SUPFAM" id="SSF51206">
    <property type="entry name" value="cAMP-binding domain-like"/>
    <property type="match status" value="1"/>
</dbReference>
<evidence type="ECO:0000313" key="4">
    <source>
        <dbReference type="EMBL" id="PXW55252.1"/>
    </source>
</evidence>
<gene>
    <name evidence="4" type="ORF">C7450_110191</name>
</gene>
<keyword evidence="2" id="KW-0238">DNA-binding</keyword>
<evidence type="ECO:0000256" key="2">
    <source>
        <dbReference type="ARBA" id="ARBA00023125"/>
    </source>
</evidence>
<dbReference type="PROSITE" id="PS51063">
    <property type="entry name" value="HTH_CRP_2"/>
    <property type="match status" value="1"/>
</dbReference>
<dbReference type="EMBL" id="QJJK01000010">
    <property type="protein sequence ID" value="PXW55252.1"/>
    <property type="molecule type" value="Genomic_DNA"/>
</dbReference>
<protein>
    <submittedName>
        <fullName evidence="4">CRP-like cAMP-binding protein</fullName>
    </submittedName>
</protein>
<evidence type="ECO:0000256" key="3">
    <source>
        <dbReference type="ARBA" id="ARBA00023163"/>
    </source>
</evidence>
<dbReference type="AlphaFoldDB" id="A0A2V3TZC5"/>
<dbReference type="CDD" id="cd00038">
    <property type="entry name" value="CAP_ED"/>
    <property type="match status" value="1"/>
</dbReference>
<keyword evidence="1" id="KW-0805">Transcription regulation</keyword>
<accession>A0A2V3TZC5</accession>
<evidence type="ECO:0000256" key="1">
    <source>
        <dbReference type="ARBA" id="ARBA00023015"/>
    </source>
</evidence>
<dbReference type="OrthoDB" id="7506088at2"/>
<dbReference type="Pfam" id="PF13545">
    <property type="entry name" value="HTH_Crp_2"/>
    <property type="match status" value="1"/>
</dbReference>
<dbReference type="SUPFAM" id="SSF46785">
    <property type="entry name" value="Winged helix' DNA-binding domain"/>
    <property type="match status" value="1"/>
</dbReference>
<evidence type="ECO:0000313" key="5">
    <source>
        <dbReference type="Proteomes" id="UP000248021"/>
    </source>
</evidence>
<dbReference type="RefSeq" id="WP_110376841.1">
    <property type="nucleotide sequence ID" value="NZ_CAKNFM010000004.1"/>
</dbReference>
<comment type="caution">
    <text evidence="4">The sequence shown here is derived from an EMBL/GenBank/DDBJ whole genome shotgun (WGS) entry which is preliminary data.</text>
</comment>
<dbReference type="Proteomes" id="UP000248021">
    <property type="component" value="Unassembled WGS sequence"/>
</dbReference>
<dbReference type="InterPro" id="IPR014710">
    <property type="entry name" value="RmlC-like_jellyroll"/>
</dbReference>
<dbReference type="Gene3D" id="2.60.120.10">
    <property type="entry name" value="Jelly Rolls"/>
    <property type="match status" value="1"/>
</dbReference>
<sequence length="247" mass="27491">MAIMQSGTRNRILALLPHDDFVALAPYLIPISLPKGYLIARKQEEMEHAYFLEAGIGSIVAHSPEGQRAETGLVGREGVLPVAFALDVSVSTHEIIMQVEGHGFIVDSDVLRDILASRPRVRQIMSRFAHAMWIQTAHTALSNAVHTVEERLARWLLMCLDRVDDGEIPLTHEYMAIMLAVRRASVTTALHVLEGKRFVYADRGRVIVRDRKGLEEFAADAYGGPELEYGRLIDSLSSWNVPQSIPA</sequence>
<reference evidence="4 5" key="1">
    <citation type="submission" date="2018-05" db="EMBL/GenBank/DDBJ databases">
        <title>Genomic Encyclopedia of Type Strains, Phase IV (KMG-IV): sequencing the most valuable type-strain genomes for metagenomic binning, comparative biology and taxonomic classification.</title>
        <authorList>
            <person name="Goeker M."/>
        </authorList>
    </citation>
    <scope>NUCLEOTIDE SEQUENCE [LARGE SCALE GENOMIC DNA]</scope>
    <source>
        <strain evidence="4 5">DSM 6462</strain>
    </source>
</reference>
<proteinExistence type="predicted"/>
<dbReference type="InterPro" id="IPR018490">
    <property type="entry name" value="cNMP-bd_dom_sf"/>
</dbReference>
<dbReference type="GO" id="GO:0003677">
    <property type="term" value="F:DNA binding"/>
    <property type="evidence" value="ECO:0007669"/>
    <property type="project" value="UniProtKB-KW"/>
</dbReference>
<name>A0A2V3TZC5_9HYPH</name>
<dbReference type="InterPro" id="IPR036390">
    <property type="entry name" value="WH_DNA-bd_sf"/>
</dbReference>
<keyword evidence="3" id="KW-0804">Transcription</keyword>
<dbReference type="InterPro" id="IPR036388">
    <property type="entry name" value="WH-like_DNA-bd_sf"/>
</dbReference>
<dbReference type="GO" id="GO:0006355">
    <property type="term" value="P:regulation of DNA-templated transcription"/>
    <property type="evidence" value="ECO:0007669"/>
    <property type="project" value="InterPro"/>
</dbReference>
<dbReference type="Gene3D" id="1.10.10.10">
    <property type="entry name" value="Winged helix-like DNA-binding domain superfamily/Winged helix DNA-binding domain"/>
    <property type="match status" value="1"/>
</dbReference>
<dbReference type="InterPro" id="IPR000595">
    <property type="entry name" value="cNMP-bd_dom"/>
</dbReference>